<dbReference type="Gene3D" id="1.50.40.10">
    <property type="entry name" value="Mitochondrial carrier domain"/>
    <property type="match status" value="1"/>
</dbReference>
<keyword evidence="4 10" id="KW-0812">Transmembrane</keyword>
<dbReference type="PROSITE" id="PS50920">
    <property type="entry name" value="SOLCAR"/>
    <property type="match status" value="3"/>
</dbReference>
<keyword evidence="7" id="KW-1133">Transmembrane helix</keyword>
<evidence type="ECO:0000256" key="2">
    <source>
        <dbReference type="ARBA" id="ARBA00006375"/>
    </source>
</evidence>
<evidence type="ECO:0000256" key="9">
    <source>
        <dbReference type="ARBA" id="ARBA00023136"/>
    </source>
</evidence>
<dbReference type="PRINTS" id="PR00926">
    <property type="entry name" value="MITOCARRIER"/>
</dbReference>
<dbReference type="InterPro" id="IPR018108">
    <property type="entry name" value="MCP_transmembrane"/>
</dbReference>
<accession>A0A1G4I7S8</accession>
<dbReference type="GO" id="GO:0005743">
    <property type="term" value="C:mitochondrial inner membrane"/>
    <property type="evidence" value="ECO:0007669"/>
    <property type="project" value="UniProtKB-SubCell"/>
</dbReference>
<dbReference type="EMBL" id="CZPT02000874">
    <property type="protein sequence ID" value="SCU68073.1"/>
    <property type="molecule type" value="Genomic_DNA"/>
</dbReference>
<keyword evidence="9 10" id="KW-0472">Membrane</keyword>
<evidence type="ECO:0000313" key="12">
    <source>
        <dbReference type="EMBL" id="SCU68073.1"/>
    </source>
</evidence>
<dbReference type="RefSeq" id="XP_067079305.1">
    <property type="nucleotide sequence ID" value="XM_067223204.1"/>
</dbReference>
<dbReference type="Pfam" id="PF00153">
    <property type="entry name" value="Mito_carr"/>
    <property type="match status" value="3"/>
</dbReference>
<protein>
    <submittedName>
        <fullName evidence="12">Mitochondrial carrier protein, putative</fullName>
    </submittedName>
</protein>
<evidence type="ECO:0000313" key="13">
    <source>
        <dbReference type="Proteomes" id="UP000195570"/>
    </source>
</evidence>
<feature type="repeat" description="Solcar" evidence="10">
    <location>
        <begin position="291"/>
        <end position="380"/>
    </location>
</feature>
<evidence type="ECO:0000256" key="8">
    <source>
        <dbReference type="ARBA" id="ARBA00023128"/>
    </source>
</evidence>
<dbReference type="AlphaFoldDB" id="A0A1G4I7S8"/>
<comment type="subcellular location">
    <subcellularLocation>
        <location evidence="1">Mitochondrion inner membrane</location>
        <topology evidence="1">Multi-pass membrane protein</topology>
    </subcellularLocation>
</comment>
<keyword evidence="13" id="KW-1185">Reference proteome</keyword>
<evidence type="ECO:0000256" key="6">
    <source>
        <dbReference type="ARBA" id="ARBA00022792"/>
    </source>
</evidence>
<gene>
    <name evidence="12" type="ORF">TEOVI_000875500</name>
</gene>
<dbReference type="VEuPathDB" id="TriTrypDB:TEOVI_000875500"/>
<dbReference type="InterPro" id="IPR023395">
    <property type="entry name" value="MCP_dom_sf"/>
</dbReference>
<keyword evidence="6" id="KW-0999">Mitochondrion inner membrane</keyword>
<keyword evidence="8" id="KW-0496">Mitochondrion</keyword>
<evidence type="ECO:0000256" key="3">
    <source>
        <dbReference type="ARBA" id="ARBA00022448"/>
    </source>
</evidence>
<sequence>MGVEVADCSSGASAQNITGSEAMTVGHEKAKEQHMHVKRDSYTTAATFVAGGVAGACSRTLTAPLDRIKIIVQEGHLVSGTGKKSLLRPAQLIDVFHLIRNDGGWSAFWRGNGVNCLKAGPEFALVFTLRRYFLSLYEDSLDEETARVTEWEAAMKATGSEPIAYDLSTVSVLPAPLNRWFTLTSIPRILLNFLIGAWAGFGAQLTLYPLEVIKTRMAVSRRSEYPGGMRQVIYDTYKNSGISGFYRGLTPNMVGIFIYRGLEVGIYSTAQQQMIMYRMNNYGMSRHDSSLSSIETAAVSMFASMFAQTVSYPLNVVRTRLQTQGTNGRAVKYKGMTDCFVKMVRTKGVGSLFSGISANYLKAVPASASMFVVFEKVQSILVGDD</sequence>
<proteinExistence type="inferred from homology"/>
<dbReference type="InterPro" id="IPR002067">
    <property type="entry name" value="MCP"/>
</dbReference>
<dbReference type="GeneID" id="92382689"/>
<reference evidence="12" key="1">
    <citation type="submission" date="2016-09" db="EMBL/GenBank/DDBJ databases">
        <authorList>
            <person name="Hebert L."/>
            <person name="Moumen B."/>
        </authorList>
    </citation>
    <scope>NUCLEOTIDE SEQUENCE [LARGE SCALE GENOMIC DNA]</scope>
    <source>
        <strain evidence="12">OVI</strain>
    </source>
</reference>
<dbReference type="FunFam" id="1.50.40.10:FF:000098">
    <property type="entry name" value="Mitochondrial substrate carrier family protein"/>
    <property type="match status" value="1"/>
</dbReference>
<comment type="similarity">
    <text evidence="2 11">Belongs to the mitochondrial carrier (TC 2.A.29) family.</text>
</comment>
<evidence type="ECO:0000256" key="10">
    <source>
        <dbReference type="PROSITE-ProRule" id="PRU00282"/>
    </source>
</evidence>
<feature type="repeat" description="Solcar" evidence="10">
    <location>
        <begin position="42"/>
        <end position="136"/>
    </location>
</feature>
<feature type="repeat" description="Solcar" evidence="10">
    <location>
        <begin position="187"/>
        <end position="273"/>
    </location>
</feature>
<dbReference type="Proteomes" id="UP000195570">
    <property type="component" value="Unassembled WGS sequence"/>
</dbReference>
<dbReference type="PANTHER" id="PTHR24089">
    <property type="entry name" value="SOLUTE CARRIER FAMILY 25"/>
    <property type="match status" value="1"/>
</dbReference>
<evidence type="ECO:0000256" key="11">
    <source>
        <dbReference type="RuleBase" id="RU000488"/>
    </source>
</evidence>
<evidence type="ECO:0000256" key="5">
    <source>
        <dbReference type="ARBA" id="ARBA00022737"/>
    </source>
</evidence>
<keyword evidence="3 11" id="KW-0813">Transport</keyword>
<evidence type="ECO:0000256" key="4">
    <source>
        <dbReference type="ARBA" id="ARBA00022692"/>
    </source>
</evidence>
<dbReference type="SUPFAM" id="SSF103506">
    <property type="entry name" value="Mitochondrial carrier"/>
    <property type="match status" value="1"/>
</dbReference>
<organism evidence="12 13">
    <name type="scientific">Trypanosoma equiperdum</name>
    <dbReference type="NCBI Taxonomy" id="5694"/>
    <lineage>
        <taxon>Eukaryota</taxon>
        <taxon>Discoba</taxon>
        <taxon>Euglenozoa</taxon>
        <taxon>Kinetoplastea</taxon>
        <taxon>Metakinetoplastina</taxon>
        <taxon>Trypanosomatida</taxon>
        <taxon>Trypanosomatidae</taxon>
        <taxon>Trypanosoma</taxon>
    </lineage>
</organism>
<evidence type="ECO:0000256" key="1">
    <source>
        <dbReference type="ARBA" id="ARBA00004448"/>
    </source>
</evidence>
<dbReference type="GO" id="GO:0055085">
    <property type="term" value="P:transmembrane transport"/>
    <property type="evidence" value="ECO:0007669"/>
    <property type="project" value="InterPro"/>
</dbReference>
<keyword evidence="5" id="KW-0677">Repeat</keyword>
<comment type="caution">
    <text evidence="12">The sequence shown here is derived from an EMBL/GenBank/DDBJ whole genome shotgun (WGS) entry which is preliminary data.</text>
</comment>
<name>A0A1G4I7S8_TRYEQ</name>
<evidence type="ECO:0000256" key="7">
    <source>
        <dbReference type="ARBA" id="ARBA00022989"/>
    </source>
</evidence>